<dbReference type="GO" id="GO:0047372">
    <property type="term" value="F:monoacylglycerol lipase activity"/>
    <property type="evidence" value="ECO:0007669"/>
    <property type="project" value="TreeGrafter"/>
</dbReference>
<evidence type="ECO:0000259" key="1">
    <source>
        <dbReference type="Pfam" id="PF00561"/>
    </source>
</evidence>
<dbReference type="PANTHER" id="PTHR43798:SF33">
    <property type="entry name" value="HYDROLASE, PUTATIVE (AFU_ORTHOLOGUE AFUA_2G14860)-RELATED"/>
    <property type="match status" value="1"/>
</dbReference>
<dbReference type="GO" id="GO:0016020">
    <property type="term" value="C:membrane"/>
    <property type="evidence" value="ECO:0007669"/>
    <property type="project" value="TreeGrafter"/>
</dbReference>
<protein>
    <submittedName>
        <fullName evidence="2">Alpha/beta hydrolase</fullName>
    </submittedName>
</protein>
<reference evidence="2" key="1">
    <citation type="submission" date="2024-05" db="EMBL/GenBank/DDBJ databases">
        <authorList>
            <person name="Yu L."/>
        </authorList>
    </citation>
    <scope>NUCLEOTIDE SEQUENCE</scope>
    <source>
        <strain evidence="2">G08B096</strain>
    </source>
</reference>
<name>A0AAU7WAE6_9MICO</name>
<accession>A0AAU7WAE6</accession>
<dbReference type="Gene3D" id="3.40.50.1820">
    <property type="entry name" value="alpha/beta hydrolase"/>
    <property type="match status" value="1"/>
</dbReference>
<dbReference type="PRINTS" id="PR00412">
    <property type="entry name" value="EPOXHYDRLASE"/>
</dbReference>
<feature type="domain" description="AB hydrolase-1" evidence="1">
    <location>
        <begin position="27"/>
        <end position="133"/>
    </location>
</feature>
<dbReference type="SUPFAM" id="SSF53474">
    <property type="entry name" value="alpha/beta-Hydrolases"/>
    <property type="match status" value="1"/>
</dbReference>
<keyword evidence="2" id="KW-0378">Hydrolase</keyword>
<proteinExistence type="predicted"/>
<dbReference type="PANTHER" id="PTHR43798">
    <property type="entry name" value="MONOACYLGLYCEROL LIPASE"/>
    <property type="match status" value="1"/>
</dbReference>
<dbReference type="Pfam" id="PF00561">
    <property type="entry name" value="Abhydrolase_1"/>
    <property type="match status" value="1"/>
</dbReference>
<sequence>MGFTRRGTVVTPVLEIAYEEAGDPGGPVVVLSHGFPYDVRAYDEVADVLAASGLRVIAPYLRGSGPTRFRDPATLRSGEQAALGQDLLDLLDGLGIERAVVGGYDWGGRASCVVAALHPERIAGLVTVGGYNLFGARFGEEPARPEWERTYWYQYYFHSERGRRGLERYRRELCELLWTTWSPEWTGAAAAFAASAPSLDNPDFVDVVVHSYRHRFGLVAGDPAYAAMEAELAGEPVITVPTIVLESGADGVGGPPGDEDRDRFTGRYAYRELPGIGHDLPQEAPAEFADAVLRVLAMR</sequence>
<dbReference type="GO" id="GO:0046464">
    <property type="term" value="P:acylglycerol catabolic process"/>
    <property type="evidence" value="ECO:0007669"/>
    <property type="project" value="TreeGrafter"/>
</dbReference>
<organism evidence="2">
    <name type="scientific">Agromyces sp. G08B096</name>
    <dbReference type="NCBI Taxonomy" id="3156399"/>
    <lineage>
        <taxon>Bacteria</taxon>
        <taxon>Bacillati</taxon>
        <taxon>Actinomycetota</taxon>
        <taxon>Actinomycetes</taxon>
        <taxon>Micrococcales</taxon>
        <taxon>Microbacteriaceae</taxon>
        <taxon>Agromyces</taxon>
    </lineage>
</organism>
<dbReference type="InterPro" id="IPR029058">
    <property type="entry name" value="AB_hydrolase_fold"/>
</dbReference>
<dbReference type="AlphaFoldDB" id="A0AAU7WAE6"/>
<dbReference type="InterPro" id="IPR000073">
    <property type="entry name" value="AB_hydrolase_1"/>
</dbReference>
<dbReference type="EMBL" id="CP158374">
    <property type="protein sequence ID" value="XBX82689.1"/>
    <property type="molecule type" value="Genomic_DNA"/>
</dbReference>
<gene>
    <name evidence="2" type="ORF">ABIQ69_01885</name>
</gene>
<dbReference type="InterPro" id="IPR000639">
    <property type="entry name" value="Epox_hydrolase-like"/>
</dbReference>
<dbReference type="RefSeq" id="WP_350348705.1">
    <property type="nucleotide sequence ID" value="NZ_CP158374.1"/>
</dbReference>
<dbReference type="InterPro" id="IPR050266">
    <property type="entry name" value="AB_hydrolase_sf"/>
</dbReference>
<evidence type="ECO:0000313" key="2">
    <source>
        <dbReference type="EMBL" id="XBX82689.1"/>
    </source>
</evidence>